<dbReference type="PRINTS" id="PR00455">
    <property type="entry name" value="HTHTETR"/>
</dbReference>
<organism evidence="7 8">
    <name type="scientific">Simplicispira suum</name>
    <dbReference type="NCBI Taxonomy" id="2109915"/>
    <lineage>
        <taxon>Bacteria</taxon>
        <taxon>Pseudomonadati</taxon>
        <taxon>Pseudomonadota</taxon>
        <taxon>Betaproteobacteria</taxon>
        <taxon>Burkholderiales</taxon>
        <taxon>Comamonadaceae</taxon>
        <taxon>Simplicispira</taxon>
    </lineage>
</organism>
<keyword evidence="2 4" id="KW-0238">DNA-binding</keyword>
<dbReference type="PANTHER" id="PTHR30055">
    <property type="entry name" value="HTH-TYPE TRANSCRIPTIONAL REGULATOR RUTR"/>
    <property type="match status" value="1"/>
</dbReference>
<keyword evidence="1" id="KW-0805">Transcription regulation</keyword>
<gene>
    <name evidence="7" type="ORF">C6571_06625</name>
</gene>
<dbReference type="Pfam" id="PF13305">
    <property type="entry name" value="TetR_C_33"/>
    <property type="match status" value="1"/>
</dbReference>
<feature type="region of interest" description="Disordered" evidence="5">
    <location>
        <begin position="1"/>
        <end position="69"/>
    </location>
</feature>
<dbReference type="InterPro" id="IPR050109">
    <property type="entry name" value="HTH-type_TetR-like_transc_reg"/>
</dbReference>
<protein>
    <recommendedName>
        <fullName evidence="6">HTH tetR-type domain-containing protein</fullName>
    </recommendedName>
</protein>
<dbReference type="PANTHER" id="PTHR30055:SF234">
    <property type="entry name" value="HTH-TYPE TRANSCRIPTIONAL REGULATOR BETI"/>
    <property type="match status" value="1"/>
</dbReference>
<evidence type="ECO:0000259" key="6">
    <source>
        <dbReference type="PROSITE" id="PS50977"/>
    </source>
</evidence>
<dbReference type="InterPro" id="IPR009057">
    <property type="entry name" value="Homeodomain-like_sf"/>
</dbReference>
<evidence type="ECO:0000256" key="2">
    <source>
        <dbReference type="ARBA" id="ARBA00023125"/>
    </source>
</evidence>
<feature type="compositionally biased region" description="Basic and acidic residues" evidence="5">
    <location>
        <begin position="51"/>
        <end position="69"/>
    </location>
</feature>
<reference evidence="7 8" key="1">
    <citation type="submission" date="2018-03" db="EMBL/GenBank/DDBJ databases">
        <title>Genome sequencing of Simplicispira sp.</title>
        <authorList>
            <person name="Kim S.-J."/>
            <person name="Heo J."/>
            <person name="Kwon S.-W."/>
        </authorList>
    </citation>
    <scope>NUCLEOTIDE SEQUENCE [LARGE SCALE GENOMIC DNA]</scope>
    <source>
        <strain evidence="7 8">SC1-8</strain>
    </source>
</reference>
<evidence type="ECO:0000313" key="7">
    <source>
        <dbReference type="EMBL" id="AVO41001.1"/>
    </source>
</evidence>
<dbReference type="AlphaFoldDB" id="A0A2S0MZ77"/>
<dbReference type="EMBL" id="CP027669">
    <property type="protein sequence ID" value="AVO41001.1"/>
    <property type="molecule type" value="Genomic_DNA"/>
</dbReference>
<dbReference type="InterPro" id="IPR025996">
    <property type="entry name" value="MT1864/Rv1816-like_C"/>
</dbReference>
<sequence length="273" mass="29710">MGIPRMDNTAVSREPMDGCEQPSTIGSMKSDTRKARTAPPPKAKAAQLPTDLDRTARPRPSLRDKEQQARRQLLLAAARRLLRKGGAQAVTMRAVADDVGVSTTVVYGFFSDKAALVAQAVDGDLKRFARHLKQAVDEASSPADALHRVAQAYVAFGLAHPQSYRVMFMEPRPPSAVEDSSIEFGNPSEDAYALARALVEGLLAGEVLSADESTIEMAAQMFWEMVHGITSLRISSGDDPWFHRLPVVEHAERMVRVFIAGLLHEVGPPLSAK</sequence>
<keyword evidence="8" id="KW-1185">Reference proteome</keyword>
<dbReference type="Gene3D" id="1.10.357.10">
    <property type="entry name" value="Tetracycline Repressor, domain 2"/>
    <property type="match status" value="1"/>
</dbReference>
<dbReference type="GO" id="GO:0000976">
    <property type="term" value="F:transcription cis-regulatory region binding"/>
    <property type="evidence" value="ECO:0007669"/>
    <property type="project" value="TreeGrafter"/>
</dbReference>
<proteinExistence type="predicted"/>
<dbReference type="PROSITE" id="PS50977">
    <property type="entry name" value="HTH_TETR_2"/>
    <property type="match status" value="1"/>
</dbReference>
<dbReference type="GO" id="GO:0003700">
    <property type="term" value="F:DNA-binding transcription factor activity"/>
    <property type="evidence" value="ECO:0007669"/>
    <property type="project" value="TreeGrafter"/>
</dbReference>
<feature type="domain" description="HTH tetR-type" evidence="6">
    <location>
        <begin position="68"/>
        <end position="128"/>
    </location>
</feature>
<dbReference type="Proteomes" id="UP000239326">
    <property type="component" value="Chromosome"/>
</dbReference>
<dbReference type="InterPro" id="IPR001647">
    <property type="entry name" value="HTH_TetR"/>
</dbReference>
<dbReference type="SUPFAM" id="SSF48498">
    <property type="entry name" value="Tetracyclin repressor-like, C-terminal domain"/>
    <property type="match status" value="1"/>
</dbReference>
<evidence type="ECO:0000256" key="3">
    <source>
        <dbReference type="ARBA" id="ARBA00023163"/>
    </source>
</evidence>
<evidence type="ECO:0000256" key="5">
    <source>
        <dbReference type="SAM" id="MobiDB-lite"/>
    </source>
</evidence>
<accession>A0A2S0MZ77</accession>
<dbReference type="KEGG" id="simp:C6571_06625"/>
<evidence type="ECO:0000256" key="4">
    <source>
        <dbReference type="PROSITE-ProRule" id="PRU00335"/>
    </source>
</evidence>
<evidence type="ECO:0000256" key="1">
    <source>
        <dbReference type="ARBA" id="ARBA00023015"/>
    </source>
</evidence>
<dbReference type="InterPro" id="IPR036271">
    <property type="entry name" value="Tet_transcr_reg_TetR-rel_C_sf"/>
</dbReference>
<evidence type="ECO:0000313" key="8">
    <source>
        <dbReference type="Proteomes" id="UP000239326"/>
    </source>
</evidence>
<keyword evidence="3" id="KW-0804">Transcription</keyword>
<dbReference type="Pfam" id="PF00440">
    <property type="entry name" value="TetR_N"/>
    <property type="match status" value="1"/>
</dbReference>
<feature type="DNA-binding region" description="H-T-H motif" evidence="4">
    <location>
        <begin position="91"/>
        <end position="110"/>
    </location>
</feature>
<name>A0A2S0MZ77_9BURK</name>
<dbReference type="OrthoDB" id="63332at2"/>
<dbReference type="SUPFAM" id="SSF46689">
    <property type="entry name" value="Homeodomain-like"/>
    <property type="match status" value="1"/>
</dbReference>